<name>A0ABV8V4Y0_9GAMM</name>
<dbReference type="Proteomes" id="UP001595840">
    <property type="component" value="Unassembled WGS sequence"/>
</dbReference>
<reference evidence="2" key="1">
    <citation type="journal article" date="2019" name="Int. J. Syst. Evol. Microbiol.">
        <title>The Global Catalogue of Microorganisms (GCM) 10K type strain sequencing project: providing services to taxonomists for standard genome sequencing and annotation.</title>
        <authorList>
            <consortium name="The Broad Institute Genomics Platform"/>
            <consortium name="The Broad Institute Genome Sequencing Center for Infectious Disease"/>
            <person name="Wu L."/>
            <person name="Ma J."/>
        </authorList>
    </citation>
    <scope>NUCLEOTIDE SEQUENCE [LARGE SCALE GENOMIC DNA]</scope>
    <source>
        <strain evidence="2">CECT 8570</strain>
    </source>
</reference>
<comment type="caution">
    <text evidence="1">The sequence shown here is derived from an EMBL/GenBank/DDBJ whole genome shotgun (WGS) entry which is preliminary data.</text>
</comment>
<keyword evidence="2" id="KW-1185">Reference proteome</keyword>
<protein>
    <submittedName>
        <fullName evidence="1">Uncharacterized protein</fullName>
    </submittedName>
</protein>
<evidence type="ECO:0000313" key="2">
    <source>
        <dbReference type="Proteomes" id="UP001595840"/>
    </source>
</evidence>
<sequence length="158" mass="18710">MLTHFKTLDDLKEIILEYEKILLRPTRNLSHPKLYRRRDIGKSERMIKGIRVKDWFMSVDEKWVIPHDQMGLSFSSNYKNLKSVYKLKQRHNPSSKIHVFWVLEEADIPAGLKFMPDREKKGHYFLTVTEQMLLSVLVSKLKLIAQRMSIIRDGGEII</sequence>
<proteinExistence type="predicted"/>
<gene>
    <name evidence="1" type="ORF">ACFOX3_09310</name>
</gene>
<dbReference type="RefSeq" id="WP_290260457.1">
    <property type="nucleotide sequence ID" value="NZ_JAUFQG010000004.1"/>
</dbReference>
<accession>A0ABV8V4Y0</accession>
<dbReference type="EMBL" id="JBHSCX010000006">
    <property type="protein sequence ID" value="MFC4362501.1"/>
    <property type="molecule type" value="Genomic_DNA"/>
</dbReference>
<evidence type="ECO:0000313" key="1">
    <source>
        <dbReference type="EMBL" id="MFC4362501.1"/>
    </source>
</evidence>
<organism evidence="1 2">
    <name type="scientific">Simiduia curdlanivorans</name>
    <dbReference type="NCBI Taxonomy" id="1492769"/>
    <lineage>
        <taxon>Bacteria</taxon>
        <taxon>Pseudomonadati</taxon>
        <taxon>Pseudomonadota</taxon>
        <taxon>Gammaproteobacteria</taxon>
        <taxon>Cellvibrionales</taxon>
        <taxon>Cellvibrionaceae</taxon>
        <taxon>Simiduia</taxon>
    </lineage>
</organism>